<dbReference type="GO" id="GO:0004366">
    <property type="term" value="F:glycerol-3-phosphate O-acyltransferase activity"/>
    <property type="evidence" value="ECO:0007669"/>
    <property type="project" value="InterPro"/>
</dbReference>
<protein>
    <submittedName>
        <fullName evidence="1">Uncharacterized protein</fullName>
    </submittedName>
</protein>
<dbReference type="PANTHER" id="PTHR35695:SF1">
    <property type="entry name" value="GLYCEROL-3-PHOSPHATE ACYLTRANSFERASE, CHLOROPLASTIC"/>
    <property type="match status" value="1"/>
</dbReference>
<dbReference type="STRING" id="3088.A0A383W2T0"/>
<dbReference type="SUPFAM" id="SSF69593">
    <property type="entry name" value="Glycerol-3-phosphate (1)-acyltransferase"/>
    <property type="match status" value="1"/>
</dbReference>
<dbReference type="GO" id="GO:0009570">
    <property type="term" value="C:chloroplast stroma"/>
    <property type="evidence" value="ECO:0007669"/>
    <property type="project" value="TreeGrafter"/>
</dbReference>
<sequence>MWIAPSGGRDRPKDDVWSPDAFDATAVELMRNLINRAKQPGHLYPMAMFSYPVMPPPKTVNKALGERRLTAWSGVGISVAQELDWQAVISGIEDKEAAQAALADAAWKAVVAEYSELEAAIMQPEKRAQMPAFSQPFLAAQDAA</sequence>
<evidence type="ECO:0000313" key="1">
    <source>
        <dbReference type="EMBL" id="SZX71781.1"/>
    </source>
</evidence>
<name>A0A383W2T0_TETOB</name>
<organism evidence="1 2">
    <name type="scientific">Tetradesmus obliquus</name>
    <name type="common">Green alga</name>
    <name type="synonym">Acutodesmus obliquus</name>
    <dbReference type="NCBI Taxonomy" id="3088"/>
    <lineage>
        <taxon>Eukaryota</taxon>
        <taxon>Viridiplantae</taxon>
        <taxon>Chlorophyta</taxon>
        <taxon>core chlorophytes</taxon>
        <taxon>Chlorophyceae</taxon>
        <taxon>CS clade</taxon>
        <taxon>Sphaeropleales</taxon>
        <taxon>Scenedesmaceae</taxon>
        <taxon>Tetradesmus</taxon>
    </lineage>
</organism>
<dbReference type="GO" id="GO:0006655">
    <property type="term" value="P:phosphatidylglycerol biosynthetic process"/>
    <property type="evidence" value="ECO:0007669"/>
    <property type="project" value="TreeGrafter"/>
</dbReference>
<dbReference type="Gene3D" id="3.40.1130.10">
    <property type="entry name" value="Glycerol-3-phosphate (1)-acyltransferase"/>
    <property type="match status" value="1"/>
</dbReference>
<keyword evidence="2" id="KW-1185">Reference proteome</keyword>
<dbReference type="Proteomes" id="UP000256970">
    <property type="component" value="Unassembled WGS sequence"/>
</dbReference>
<reference evidence="1 2" key="1">
    <citation type="submission" date="2016-10" db="EMBL/GenBank/DDBJ databases">
        <authorList>
            <person name="Cai Z."/>
        </authorList>
    </citation>
    <scope>NUCLEOTIDE SEQUENCE [LARGE SCALE GENOMIC DNA]</scope>
</reference>
<dbReference type="PANTHER" id="PTHR35695">
    <property type="entry name" value="GLYCEROL-3-PHOSPHATE ACYLTRANSFERASE, CHLOROPLASTIC"/>
    <property type="match status" value="1"/>
</dbReference>
<proteinExistence type="predicted"/>
<gene>
    <name evidence="1" type="ORF">BQ4739_LOCUS11895</name>
</gene>
<dbReference type="EMBL" id="FNXT01001078">
    <property type="protein sequence ID" value="SZX71781.1"/>
    <property type="molecule type" value="Genomic_DNA"/>
</dbReference>
<evidence type="ECO:0000313" key="2">
    <source>
        <dbReference type="Proteomes" id="UP000256970"/>
    </source>
</evidence>
<dbReference type="AlphaFoldDB" id="A0A383W2T0"/>
<dbReference type="InterPro" id="IPR016222">
    <property type="entry name" value="G3P_O-acylTrfase_chlp"/>
</dbReference>
<accession>A0A383W2T0</accession>